<dbReference type="InterPro" id="IPR002470">
    <property type="entry name" value="Peptidase_S9A"/>
</dbReference>
<comment type="similarity">
    <text evidence="2">Belongs to the peptidase S9A family.</text>
</comment>
<dbReference type="PANTHER" id="PTHR42881">
    <property type="entry name" value="PROLYL ENDOPEPTIDASE"/>
    <property type="match status" value="1"/>
</dbReference>
<evidence type="ECO:0000256" key="7">
    <source>
        <dbReference type="ARBA" id="ARBA00060121"/>
    </source>
</evidence>
<dbReference type="InterPro" id="IPR001375">
    <property type="entry name" value="Peptidase_S9_cat"/>
</dbReference>
<sequence>MFKKSNKTLLIMSMTFMTGQAMAQHHSEIKYPETKKIDVTDDYHGTKIADPYRWLEDDNSPETKAWVDAQNKVTQDYLSKISFRNDVKIRLEELLNYPKTSAPFKKGKYYYFYKNDGLQNQSVLYRCTTPGGPAEVFIDPNKLSAAGTTALGALSFSKDGKYAAYLIAKAGSDWQEGYVMDVATKQLLSDKLDWIKFSGISWKGDGFYYSRYDKPDEANKLSRKNEFHKVYFHKVGDTQEKDQLIFQDKEHPLRNAGLSVTEDERFLVLSLSEGTSGEEIRVWDLKNPAQKDFSVLIPGFKFEPAVIENNGDKLLVRTNHNAPNYKIVEIDPKHPEESNWKTIVAETPEALQSVGTGGGKLFLSYLKDASSYIVQYDLDGKNKRPVKLPGIGSAGGFGAEKNEKAFYYTYSSYVTPATVYKYDIATGKSTLFNKAEVKFNPDEYETKQVFFTSKDGTKVPMFLSGKKGFKLDGNNPVLIYGYGGFNIPQTPSFSVSNLYFMEQGGLYAVVCLRGGSEYGEAWHKAGMMEKKQNVFDDFIGAAEYLIKEKYTNPSRIAIRGGSNGGLLIGACMTQRPELFKVALPAVGVMDMLRFQKFTIGWAWATEYGSSDNAEQFKYLIKYSPLHNLKPGVSYPATMVLTADHDDRVVPAHSFKFAATLQADNAGPNPVLIRIDTQAGHGAGKPTSKVIDEAADIWSFTMYNLGMRK</sequence>
<dbReference type="InterPro" id="IPR051167">
    <property type="entry name" value="Prolyl_oligopep/macrocyclase"/>
</dbReference>
<dbReference type="Gene3D" id="3.40.50.1820">
    <property type="entry name" value="alpha/beta hydrolase"/>
    <property type="match status" value="1"/>
</dbReference>
<dbReference type="RefSeq" id="WP_245950854.1">
    <property type="nucleotide sequence ID" value="NZ_QLMA01000003.1"/>
</dbReference>
<evidence type="ECO:0000313" key="12">
    <source>
        <dbReference type="EMBL" id="RAJ83535.1"/>
    </source>
</evidence>
<dbReference type="FunFam" id="3.40.50.1820:FF:000005">
    <property type="entry name" value="Prolyl endopeptidase"/>
    <property type="match status" value="1"/>
</dbReference>
<feature type="signal peptide" evidence="9">
    <location>
        <begin position="1"/>
        <end position="23"/>
    </location>
</feature>
<evidence type="ECO:0000259" key="11">
    <source>
        <dbReference type="Pfam" id="PF02897"/>
    </source>
</evidence>
<evidence type="ECO:0000256" key="2">
    <source>
        <dbReference type="ARBA" id="ARBA00005228"/>
    </source>
</evidence>
<name>A0A327W5U8_9BACT</name>
<evidence type="ECO:0000259" key="10">
    <source>
        <dbReference type="Pfam" id="PF00326"/>
    </source>
</evidence>
<dbReference type="EC" id="3.4.21.26" evidence="3"/>
<evidence type="ECO:0000256" key="8">
    <source>
        <dbReference type="ARBA" id="ARBA00081187"/>
    </source>
</evidence>
<dbReference type="GO" id="GO:0005829">
    <property type="term" value="C:cytosol"/>
    <property type="evidence" value="ECO:0007669"/>
    <property type="project" value="TreeGrafter"/>
</dbReference>
<feature type="chain" id="PRO_5016249965" description="prolyl oligopeptidase" evidence="9">
    <location>
        <begin position="24"/>
        <end position="708"/>
    </location>
</feature>
<evidence type="ECO:0000256" key="6">
    <source>
        <dbReference type="ARBA" id="ARBA00022825"/>
    </source>
</evidence>
<proteinExistence type="inferred from homology"/>
<dbReference type="SUPFAM" id="SSF53474">
    <property type="entry name" value="alpha/beta-Hydrolases"/>
    <property type="match status" value="1"/>
</dbReference>
<feature type="domain" description="Peptidase S9 prolyl oligopeptidase catalytic" evidence="10">
    <location>
        <begin position="491"/>
        <end position="705"/>
    </location>
</feature>
<dbReference type="Proteomes" id="UP000249819">
    <property type="component" value="Unassembled WGS sequence"/>
</dbReference>
<accession>A0A327W5U8</accession>
<comment type="function">
    <text evidence="7">Cleaves peptide bonds on the C-terminal side of prolyl residues within peptides that are up to approximately 30 amino acids long. Has an absolute requirement for an X-Pro bond in the trans configuration immediately preceding the Pro-Y scissible bond.</text>
</comment>
<evidence type="ECO:0000256" key="4">
    <source>
        <dbReference type="ARBA" id="ARBA00022670"/>
    </source>
</evidence>
<evidence type="ECO:0000256" key="9">
    <source>
        <dbReference type="SAM" id="SignalP"/>
    </source>
</evidence>
<dbReference type="InterPro" id="IPR029058">
    <property type="entry name" value="AB_hydrolase_fold"/>
</dbReference>
<dbReference type="SUPFAM" id="SSF50993">
    <property type="entry name" value="Peptidase/esterase 'gauge' domain"/>
    <property type="match status" value="1"/>
</dbReference>
<organism evidence="12 13">
    <name type="scientific">Chitinophaga dinghuensis</name>
    <dbReference type="NCBI Taxonomy" id="1539050"/>
    <lineage>
        <taxon>Bacteria</taxon>
        <taxon>Pseudomonadati</taxon>
        <taxon>Bacteroidota</taxon>
        <taxon>Chitinophagia</taxon>
        <taxon>Chitinophagales</taxon>
        <taxon>Chitinophagaceae</taxon>
        <taxon>Chitinophaga</taxon>
    </lineage>
</organism>
<feature type="domain" description="Peptidase S9A N-terminal" evidence="11">
    <location>
        <begin position="32"/>
        <end position="433"/>
    </location>
</feature>
<keyword evidence="6" id="KW-0720">Serine protease</keyword>
<dbReference type="AlphaFoldDB" id="A0A327W5U8"/>
<evidence type="ECO:0000256" key="1">
    <source>
        <dbReference type="ARBA" id="ARBA00001070"/>
    </source>
</evidence>
<reference evidence="12 13" key="1">
    <citation type="submission" date="2018-06" db="EMBL/GenBank/DDBJ databases">
        <title>Genomic Encyclopedia of Archaeal and Bacterial Type Strains, Phase II (KMG-II): from individual species to whole genera.</title>
        <authorList>
            <person name="Goeker M."/>
        </authorList>
    </citation>
    <scope>NUCLEOTIDE SEQUENCE [LARGE SCALE GENOMIC DNA]</scope>
    <source>
        <strain evidence="12 13">DSM 29821</strain>
    </source>
</reference>
<dbReference type="PANTHER" id="PTHR42881:SF2">
    <property type="entry name" value="PROLYL ENDOPEPTIDASE"/>
    <property type="match status" value="1"/>
</dbReference>
<dbReference type="GO" id="GO:0070012">
    <property type="term" value="F:oligopeptidase activity"/>
    <property type="evidence" value="ECO:0007669"/>
    <property type="project" value="TreeGrafter"/>
</dbReference>
<dbReference type="PROSITE" id="PS00708">
    <property type="entry name" value="PRO_ENDOPEP_SER"/>
    <property type="match status" value="1"/>
</dbReference>
<dbReference type="EMBL" id="QLMA01000003">
    <property type="protein sequence ID" value="RAJ83535.1"/>
    <property type="molecule type" value="Genomic_DNA"/>
</dbReference>
<evidence type="ECO:0000256" key="5">
    <source>
        <dbReference type="ARBA" id="ARBA00022801"/>
    </source>
</evidence>
<dbReference type="PRINTS" id="PR00862">
    <property type="entry name" value="PROLIGOPTASE"/>
</dbReference>
<dbReference type="Pfam" id="PF00326">
    <property type="entry name" value="Peptidase_S9"/>
    <property type="match status" value="1"/>
</dbReference>
<evidence type="ECO:0000256" key="3">
    <source>
        <dbReference type="ARBA" id="ARBA00011897"/>
    </source>
</evidence>
<dbReference type="Pfam" id="PF02897">
    <property type="entry name" value="Peptidase_S9_N"/>
    <property type="match status" value="1"/>
</dbReference>
<comment type="catalytic activity">
    <reaction evidence="1">
        <text>Hydrolysis of Pro-|-Xaa &gt;&gt; Ala-|-Xaa in oligopeptides.</text>
        <dbReference type="EC" id="3.4.21.26"/>
    </reaction>
</comment>
<keyword evidence="9" id="KW-0732">Signal</keyword>
<comment type="caution">
    <text evidence="12">The sequence shown here is derived from an EMBL/GenBank/DDBJ whole genome shotgun (WGS) entry which is preliminary data.</text>
</comment>
<dbReference type="GO" id="GO:0004252">
    <property type="term" value="F:serine-type endopeptidase activity"/>
    <property type="evidence" value="ECO:0007669"/>
    <property type="project" value="UniProtKB-EC"/>
</dbReference>
<keyword evidence="4" id="KW-0645">Protease</keyword>
<evidence type="ECO:0000313" key="13">
    <source>
        <dbReference type="Proteomes" id="UP000249819"/>
    </source>
</evidence>
<protein>
    <recommendedName>
        <fullName evidence="3">prolyl oligopeptidase</fullName>
        <ecNumber evidence="3">3.4.21.26</ecNumber>
    </recommendedName>
    <alternativeName>
        <fullName evidence="8">Proline-specific endopeptidase</fullName>
    </alternativeName>
</protein>
<dbReference type="InterPro" id="IPR023302">
    <property type="entry name" value="Pept_S9A_N"/>
</dbReference>
<dbReference type="GO" id="GO:0006508">
    <property type="term" value="P:proteolysis"/>
    <property type="evidence" value="ECO:0007669"/>
    <property type="project" value="UniProtKB-KW"/>
</dbReference>
<keyword evidence="13" id="KW-1185">Reference proteome</keyword>
<dbReference type="InterPro" id="IPR002471">
    <property type="entry name" value="Pept_S9_AS"/>
</dbReference>
<dbReference type="Gene3D" id="2.130.10.120">
    <property type="entry name" value="Prolyl oligopeptidase, N-terminal domain"/>
    <property type="match status" value="1"/>
</dbReference>
<keyword evidence="5" id="KW-0378">Hydrolase</keyword>
<gene>
    <name evidence="12" type="ORF">CLV59_103503</name>
</gene>